<reference evidence="1 2" key="1">
    <citation type="journal article" date="2015" name="Proc. Natl. Acad. Sci. U.S.A.">
        <title>The resurrection genome of Boea hygrometrica: A blueprint for survival of dehydration.</title>
        <authorList>
            <person name="Xiao L."/>
            <person name="Yang G."/>
            <person name="Zhang L."/>
            <person name="Yang X."/>
            <person name="Zhao S."/>
            <person name="Ji Z."/>
            <person name="Zhou Q."/>
            <person name="Hu M."/>
            <person name="Wang Y."/>
            <person name="Chen M."/>
            <person name="Xu Y."/>
            <person name="Jin H."/>
            <person name="Xiao X."/>
            <person name="Hu G."/>
            <person name="Bao F."/>
            <person name="Hu Y."/>
            <person name="Wan P."/>
            <person name="Li L."/>
            <person name="Deng X."/>
            <person name="Kuang T."/>
            <person name="Xiang C."/>
            <person name="Zhu J.K."/>
            <person name="Oliver M.J."/>
            <person name="He Y."/>
        </authorList>
    </citation>
    <scope>NUCLEOTIDE SEQUENCE [LARGE SCALE GENOMIC DNA]</scope>
    <source>
        <strain evidence="2">cv. XS01</strain>
    </source>
</reference>
<proteinExistence type="predicted"/>
<name>A0A2Z7A372_9LAMI</name>
<dbReference type="Proteomes" id="UP000250235">
    <property type="component" value="Unassembled WGS sequence"/>
</dbReference>
<keyword evidence="2" id="KW-1185">Reference proteome</keyword>
<protein>
    <submittedName>
        <fullName evidence="1">Uncharacterized protein</fullName>
    </submittedName>
</protein>
<dbReference type="AlphaFoldDB" id="A0A2Z7A372"/>
<gene>
    <name evidence="1" type="ORF">F511_45441</name>
</gene>
<evidence type="ECO:0000313" key="2">
    <source>
        <dbReference type="Proteomes" id="UP000250235"/>
    </source>
</evidence>
<sequence>MGGRCCDGRRPLRHDARAGCALVVSACALAARENLEVAPPAGRRSGDVATAGLISSRVWFGPVPGSP</sequence>
<accession>A0A2Z7A372</accession>
<organism evidence="1 2">
    <name type="scientific">Dorcoceras hygrometricum</name>
    <dbReference type="NCBI Taxonomy" id="472368"/>
    <lineage>
        <taxon>Eukaryota</taxon>
        <taxon>Viridiplantae</taxon>
        <taxon>Streptophyta</taxon>
        <taxon>Embryophyta</taxon>
        <taxon>Tracheophyta</taxon>
        <taxon>Spermatophyta</taxon>
        <taxon>Magnoliopsida</taxon>
        <taxon>eudicotyledons</taxon>
        <taxon>Gunneridae</taxon>
        <taxon>Pentapetalae</taxon>
        <taxon>asterids</taxon>
        <taxon>lamiids</taxon>
        <taxon>Lamiales</taxon>
        <taxon>Gesneriaceae</taxon>
        <taxon>Didymocarpoideae</taxon>
        <taxon>Trichosporeae</taxon>
        <taxon>Loxocarpinae</taxon>
        <taxon>Dorcoceras</taxon>
    </lineage>
</organism>
<evidence type="ECO:0000313" key="1">
    <source>
        <dbReference type="EMBL" id="KZV07076.1"/>
    </source>
</evidence>
<dbReference type="EMBL" id="KV044705">
    <property type="protein sequence ID" value="KZV07076.1"/>
    <property type="molecule type" value="Genomic_DNA"/>
</dbReference>